<dbReference type="eggNOG" id="ENOG502R15I">
    <property type="taxonomic scope" value="Eukaryota"/>
</dbReference>
<name>A0A0W0FL28_MONRR</name>
<reference evidence="1 2" key="1">
    <citation type="submission" date="2015-12" db="EMBL/GenBank/DDBJ databases">
        <title>Draft genome sequence of Moniliophthora roreri, the causal agent of frosty pod rot of cacao.</title>
        <authorList>
            <person name="Aime M.C."/>
            <person name="Diaz-Valderrama J.R."/>
            <person name="Kijpornyongpan T."/>
            <person name="Phillips-Mora W."/>
        </authorList>
    </citation>
    <scope>NUCLEOTIDE SEQUENCE [LARGE SCALE GENOMIC DNA]</scope>
    <source>
        <strain evidence="1 2">MCA 2952</strain>
    </source>
</reference>
<dbReference type="EMBL" id="LATX01001871">
    <property type="protein sequence ID" value="KTB37023.1"/>
    <property type="molecule type" value="Genomic_DNA"/>
</dbReference>
<evidence type="ECO:0000313" key="2">
    <source>
        <dbReference type="Proteomes" id="UP000054988"/>
    </source>
</evidence>
<proteinExistence type="predicted"/>
<comment type="caution">
    <text evidence="1">The sequence shown here is derived from an EMBL/GenBank/DDBJ whole genome shotgun (WGS) entry which is preliminary data.</text>
</comment>
<protein>
    <submittedName>
        <fullName evidence="1">Uncharacterized protein</fullName>
    </submittedName>
</protein>
<dbReference type="AlphaFoldDB" id="A0A0W0FL28"/>
<sequence length="160" mass="18298">MLITRHLFTRRNLFLRSLIAGKLSSYSKTTPKFEVDAYGIPAMPTWSVNDLLASYPKPTLSSSTLTKLHDLAALSPPEEGSQEHKRLKGELEELIRLVEAVKLVDTSDVQYEHWGPEMDIEAINEFALEEEEKVGRDLLEYAERTQDGFYVVEADRRRNS</sequence>
<evidence type="ECO:0000313" key="1">
    <source>
        <dbReference type="EMBL" id="KTB37023.1"/>
    </source>
</evidence>
<accession>A0A0W0FL28</accession>
<dbReference type="Proteomes" id="UP000054988">
    <property type="component" value="Unassembled WGS sequence"/>
</dbReference>
<gene>
    <name evidence="1" type="ORF">WG66_10479</name>
</gene>
<organism evidence="1 2">
    <name type="scientific">Moniliophthora roreri</name>
    <name type="common">Frosty pod rot fungus</name>
    <name type="synonym">Monilia roreri</name>
    <dbReference type="NCBI Taxonomy" id="221103"/>
    <lineage>
        <taxon>Eukaryota</taxon>
        <taxon>Fungi</taxon>
        <taxon>Dikarya</taxon>
        <taxon>Basidiomycota</taxon>
        <taxon>Agaricomycotina</taxon>
        <taxon>Agaricomycetes</taxon>
        <taxon>Agaricomycetidae</taxon>
        <taxon>Agaricales</taxon>
        <taxon>Marasmiineae</taxon>
        <taxon>Marasmiaceae</taxon>
        <taxon>Moniliophthora</taxon>
    </lineage>
</organism>